<evidence type="ECO:0000313" key="3">
    <source>
        <dbReference type="Proteomes" id="UP000429523"/>
    </source>
</evidence>
<accession>A0A6A3FKG1</accession>
<dbReference type="Proteomes" id="UP000429523">
    <property type="component" value="Unassembled WGS sequence"/>
</dbReference>
<dbReference type="EMBL" id="QXGF01000185">
    <property type="protein sequence ID" value="KAE8944817.1"/>
    <property type="molecule type" value="Genomic_DNA"/>
</dbReference>
<reference evidence="1 3" key="1">
    <citation type="submission" date="2018-08" db="EMBL/GenBank/DDBJ databases">
        <title>Genomic investigation of the strawberry pathogen Phytophthora fragariae indicates pathogenicity is determined by transcriptional variation in three key races.</title>
        <authorList>
            <person name="Adams T.M."/>
            <person name="Armitage A.D."/>
            <person name="Sobczyk M.K."/>
            <person name="Bates H.J."/>
            <person name="Dunwell J.M."/>
            <person name="Nellist C.F."/>
            <person name="Harrison R.J."/>
        </authorList>
    </citation>
    <scope>NUCLEOTIDE SEQUENCE [LARGE SCALE GENOMIC DNA]</scope>
    <source>
        <strain evidence="2 4">BC-23</strain>
        <strain evidence="1 3">NOV-9</strain>
    </source>
</reference>
<evidence type="ECO:0000313" key="4">
    <source>
        <dbReference type="Proteomes" id="UP000476176"/>
    </source>
</evidence>
<protein>
    <submittedName>
        <fullName evidence="1">Uncharacterized protein</fullName>
    </submittedName>
</protein>
<evidence type="ECO:0000313" key="1">
    <source>
        <dbReference type="EMBL" id="KAE8944817.1"/>
    </source>
</evidence>
<proteinExistence type="predicted"/>
<sequence length="150" mass="15640">MLGFAATSWFGSAGLQLFGSAVSSLAFCISLALLRAAAEAHLPDGHFPGPCYSLLLIASRQHEAACWCFPNRDSLLACCQSTLELPGSVCGSVAFRFAVDAVPHALPALQSLPLVFSCGIQRQVIASVAAPSSTSISHGLHRLSTCQHAT</sequence>
<dbReference type="EMBL" id="QXGC01005647">
    <property type="protein sequence ID" value="KAE9164638.1"/>
    <property type="molecule type" value="Genomic_DNA"/>
</dbReference>
<gene>
    <name evidence="2" type="ORF">PF004_g29762</name>
    <name evidence="1" type="ORF">PF009_g5511</name>
</gene>
<evidence type="ECO:0000313" key="2">
    <source>
        <dbReference type="EMBL" id="KAE9164638.1"/>
    </source>
</evidence>
<organism evidence="1 3">
    <name type="scientific">Phytophthora fragariae</name>
    <dbReference type="NCBI Taxonomy" id="53985"/>
    <lineage>
        <taxon>Eukaryota</taxon>
        <taxon>Sar</taxon>
        <taxon>Stramenopiles</taxon>
        <taxon>Oomycota</taxon>
        <taxon>Peronosporomycetes</taxon>
        <taxon>Peronosporales</taxon>
        <taxon>Peronosporaceae</taxon>
        <taxon>Phytophthora</taxon>
    </lineage>
</organism>
<name>A0A6A3FKG1_9STRA</name>
<comment type="caution">
    <text evidence="1">The sequence shown here is derived from an EMBL/GenBank/DDBJ whole genome shotgun (WGS) entry which is preliminary data.</text>
</comment>
<dbReference type="Proteomes" id="UP000476176">
    <property type="component" value="Unassembled WGS sequence"/>
</dbReference>
<dbReference type="AlphaFoldDB" id="A0A6A3FKG1"/>